<evidence type="ECO:0000256" key="2">
    <source>
        <dbReference type="PROSITE-ProRule" id="PRU00703"/>
    </source>
</evidence>
<dbReference type="InterPro" id="IPR000160">
    <property type="entry name" value="GGDEF_dom"/>
</dbReference>
<dbReference type="SUPFAM" id="SSF54631">
    <property type="entry name" value="CBS-domain pair"/>
    <property type="match status" value="1"/>
</dbReference>
<dbReference type="Pfam" id="PF00571">
    <property type="entry name" value="CBS"/>
    <property type="match status" value="2"/>
</dbReference>
<dbReference type="SUPFAM" id="SSF55073">
    <property type="entry name" value="Nucleotide cyclase"/>
    <property type="match status" value="1"/>
</dbReference>
<evidence type="ECO:0000313" key="5">
    <source>
        <dbReference type="EMBL" id="TFU16399.1"/>
    </source>
</evidence>
<protein>
    <submittedName>
        <fullName evidence="5">GGDEF domain-containing protein</fullName>
    </submittedName>
</protein>
<sequence length="295" mass="32174">MVQVKEVMTSPLVTVGPWASVREAANLMAQHRVGSLPVIEDGTLLGVVTSRDLRGAHPNRVVLDVLQNPPLHISPKASLLEAHALMEERGVERLLVVEEGRLLGILTKRALAFALGQGFDPLTGLPRADFLRGHLERLLEKGVDPTVVFVDLDDFGLLNKQLGHTAGDQALKEVAGMLSAFARRHRGEVYRYAGDEFALVFPRHRTQVLPHLSELLRLSILAEGRKVGFSLGIAGGRRRRKRPGNPRATADDLIRLASLASTLAKGRPEKIALGEEVILASGRVPKATPSHHPER</sequence>
<feature type="domain" description="CBS" evidence="4">
    <location>
        <begin position="66"/>
        <end position="122"/>
    </location>
</feature>
<keyword evidence="1 2" id="KW-0129">CBS domain</keyword>
<dbReference type="SMART" id="SM00267">
    <property type="entry name" value="GGDEF"/>
    <property type="match status" value="1"/>
</dbReference>
<dbReference type="Pfam" id="PF00990">
    <property type="entry name" value="GGDEF"/>
    <property type="match status" value="1"/>
</dbReference>
<dbReference type="InterPro" id="IPR029787">
    <property type="entry name" value="Nucleotide_cyclase"/>
</dbReference>
<dbReference type="RefSeq" id="WP_038040234.1">
    <property type="nucleotide sequence ID" value="NZ_ML214244.1"/>
</dbReference>
<proteinExistence type="predicted"/>
<organism evidence="5 6">
    <name type="scientific">Thermus tengchongensis</name>
    <dbReference type="NCBI Taxonomy" id="1214928"/>
    <lineage>
        <taxon>Bacteria</taxon>
        <taxon>Thermotogati</taxon>
        <taxon>Deinococcota</taxon>
        <taxon>Deinococci</taxon>
        <taxon>Thermales</taxon>
        <taxon>Thermaceae</taxon>
        <taxon>Thermus</taxon>
    </lineage>
</organism>
<dbReference type="NCBIfam" id="TIGR00254">
    <property type="entry name" value="GGDEF"/>
    <property type="match status" value="1"/>
</dbReference>
<keyword evidence="6" id="KW-1185">Reference proteome</keyword>
<dbReference type="InterPro" id="IPR051257">
    <property type="entry name" value="Diverse_CBS-Domain"/>
</dbReference>
<dbReference type="PANTHER" id="PTHR43080:SF2">
    <property type="entry name" value="CBS DOMAIN-CONTAINING PROTEIN"/>
    <property type="match status" value="1"/>
</dbReference>
<dbReference type="EMBL" id="SKBL01000006">
    <property type="protein sequence ID" value="TFU16399.1"/>
    <property type="molecule type" value="Genomic_DNA"/>
</dbReference>
<dbReference type="PROSITE" id="PS50887">
    <property type="entry name" value="GGDEF"/>
    <property type="match status" value="1"/>
</dbReference>
<dbReference type="PROSITE" id="PS51371">
    <property type="entry name" value="CBS"/>
    <property type="match status" value="2"/>
</dbReference>
<feature type="domain" description="GGDEF" evidence="3">
    <location>
        <begin position="143"/>
        <end position="275"/>
    </location>
</feature>
<dbReference type="InterPro" id="IPR046342">
    <property type="entry name" value="CBS_dom_sf"/>
</dbReference>
<evidence type="ECO:0000313" key="6">
    <source>
        <dbReference type="Proteomes" id="UP000297244"/>
    </source>
</evidence>
<feature type="domain" description="CBS" evidence="4">
    <location>
        <begin position="8"/>
        <end position="65"/>
    </location>
</feature>
<dbReference type="SMART" id="SM00116">
    <property type="entry name" value="CBS"/>
    <property type="match status" value="2"/>
</dbReference>
<dbReference type="Gene3D" id="3.30.70.270">
    <property type="match status" value="1"/>
</dbReference>
<dbReference type="InterPro" id="IPR000644">
    <property type="entry name" value="CBS_dom"/>
</dbReference>
<dbReference type="Gene3D" id="3.10.580.10">
    <property type="entry name" value="CBS-domain"/>
    <property type="match status" value="1"/>
</dbReference>
<evidence type="ECO:0000259" key="3">
    <source>
        <dbReference type="PROSITE" id="PS50887"/>
    </source>
</evidence>
<gene>
    <name evidence="5" type="ORF">E0489_06315</name>
</gene>
<accession>A0ABY2K6L3</accession>
<comment type="caution">
    <text evidence="5">The sequence shown here is derived from an EMBL/GenBank/DDBJ whole genome shotgun (WGS) entry which is preliminary data.</text>
</comment>
<dbReference type="CDD" id="cd01949">
    <property type="entry name" value="GGDEF"/>
    <property type="match status" value="1"/>
</dbReference>
<evidence type="ECO:0000256" key="1">
    <source>
        <dbReference type="ARBA" id="ARBA00023122"/>
    </source>
</evidence>
<dbReference type="PANTHER" id="PTHR43080">
    <property type="entry name" value="CBS DOMAIN-CONTAINING PROTEIN CBSX3, MITOCHONDRIAL"/>
    <property type="match status" value="1"/>
</dbReference>
<reference evidence="5 6" key="1">
    <citation type="submission" date="2019-03" db="EMBL/GenBank/DDBJ databases">
        <title>Thermus tengchongensis species for the arsenic transformation mechanism.</title>
        <authorList>
            <person name="Yuan G.C."/>
        </authorList>
    </citation>
    <scope>NUCLEOTIDE SEQUENCE [LARGE SCALE GENOMIC DNA]</scope>
    <source>
        <strain evidence="5 6">15Y</strain>
    </source>
</reference>
<dbReference type="InterPro" id="IPR043128">
    <property type="entry name" value="Rev_trsase/Diguanyl_cyclase"/>
</dbReference>
<dbReference type="Proteomes" id="UP000297244">
    <property type="component" value="Unassembled WGS sequence"/>
</dbReference>
<evidence type="ECO:0000259" key="4">
    <source>
        <dbReference type="PROSITE" id="PS51371"/>
    </source>
</evidence>
<name>A0ABY2K6L3_9DEIN</name>